<accession>A0A0T6DUJ4</accession>
<sequence>MKYLYVVFALLVSSLSHAEVGLFTEHTMTEVLDAHVDTVQKGYENNIHRLSPYNGIVGVKLKNKKYEVSSGYSYRRDNDVKEGFGYDYSGVFIKLKYYHCLYDC</sequence>
<feature type="signal peptide" evidence="1">
    <location>
        <begin position="1"/>
        <end position="18"/>
    </location>
</feature>
<dbReference type="Proteomes" id="UP000051202">
    <property type="component" value="Unassembled WGS sequence"/>
</dbReference>
<dbReference type="STRING" id="554343.AS194_04075"/>
<protein>
    <submittedName>
        <fullName evidence="2">Uncharacterized protein</fullName>
    </submittedName>
</protein>
<reference evidence="2 3" key="1">
    <citation type="submission" date="2015-11" db="EMBL/GenBank/DDBJ databases">
        <title>Permanent draft genome of Psychrobacter piscatorii LQ58.</title>
        <authorList>
            <person name="Zhou M."/>
            <person name="Dong B."/>
            <person name="Liu Q."/>
        </authorList>
    </citation>
    <scope>NUCLEOTIDE SEQUENCE [LARGE SCALE GENOMIC DNA]</scope>
    <source>
        <strain evidence="2 3">LQ58</strain>
    </source>
</reference>
<gene>
    <name evidence="2" type="ORF">AS194_04075</name>
</gene>
<keyword evidence="3" id="KW-1185">Reference proteome</keyword>
<name>A0A0T6DUJ4_9GAMM</name>
<dbReference type="AlphaFoldDB" id="A0A0T6DUJ4"/>
<keyword evidence="1" id="KW-0732">Signal</keyword>
<dbReference type="EMBL" id="LNDJ01000013">
    <property type="protein sequence ID" value="KRU23553.1"/>
    <property type="molecule type" value="Genomic_DNA"/>
</dbReference>
<evidence type="ECO:0000313" key="3">
    <source>
        <dbReference type="Proteomes" id="UP000051202"/>
    </source>
</evidence>
<organism evidence="2 3">
    <name type="scientific">Psychrobacter piscatorii</name>
    <dbReference type="NCBI Taxonomy" id="554343"/>
    <lineage>
        <taxon>Bacteria</taxon>
        <taxon>Pseudomonadati</taxon>
        <taxon>Pseudomonadota</taxon>
        <taxon>Gammaproteobacteria</taxon>
        <taxon>Moraxellales</taxon>
        <taxon>Moraxellaceae</taxon>
        <taxon>Psychrobacter</taxon>
    </lineage>
</organism>
<evidence type="ECO:0000256" key="1">
    <source>
        <dbReference type="SAM" id="SignalP"/>
    </source>
</evidence>
<feature type="chain" id="PRO_5006669095" evidence="1">
    <location>
        <begin position="19"/>
        <end position="104"/>
    </location>
</feature>
<evidence type="ECO:0000313" key="2">
    <source>
        <dbReference type="EMBL" id="KRU23553.1"/>
    </source>
</evidence>
<comment type="caution">
    <text evidence="2">The sequence shown here is derived from an EMBL/GenBank/DDBJ whole genome shotgun (WGS) entry which is preliminary data.</text>
</comment>
<proteinExistence type="predicted"/>